<keyword evidence="3 8" id="KW-1134">Transmembrane beta strand</keyword>
<feature type="compositionally biased region" description="Polar residues" evidence="10">
    <location>
        <begin position="43"/>
        <end position="60"/>
    </location>
</feature>
<feature type="signal peptide" evidence="11">
    <location>
        <begin position="1"/>
        <end position="25"/>
    </location>
</feature>
<dbReference type="InterPro" id="IPR037066">
    <property type="entry name" value="Plug_dom_sf"/>
</dbReference>
<dbReference type="InterPro" id="IPR000531">
    <property type="entry name" value="Beta-barrel_TonB"/>
</dbReference>
<evidence type="ECO:0000256" key="6">
    <source>
        <dbReference type="ARBA" id="ARBA00023136"/>
    </source>
</evidence>
<dbReference type="RefSeq" id="WP_202092251.1">
    <property type="nucleotide sequence ID" value="NZ_CP061035.1"/>
</dbReference>
<comment type="similarity">
    <text evidence="8 9">Belongs to the TonB-dependent receptor family.</text>
</comment>
<evidence type="ECO:0000256" key="11">
    <source>
        <dbReference type="SAM" id="SignalP"/>
    </source>
</evidence>
<name>A0A974NTR2_9SPHN</name>
<feature type="region of interest" description="Disordered" evidence="10">
    <location>
        <begin position="26"/>
        <end position="63"/>
    </location>
</feature>
<keyword evidence="14" id="KW-0675">Receptor</keyword>
<evidence type="ECO:0000256" key="10">
    <source>
        <dbReference type="SAM" id="MobiDB-lite"/>
    </source>
</evidence>
<dbReference type="InterPro" id="IPR010104">
    <property type="entry name" value="TonB_rcpt_bac"/>
</dbReference>
<evidence type="ECO:0000256" key="7">
    <source>
        <dbReference type="ARBA" id="ARBA00023237"/>
    </source>
</evidence>
<evidence type="ECO:0000259" key="12">
    <source>
        <dbReference type="Pfam" id="PF00593"/>
    </source>
</evidence>
<evidence type="ECO:0000256" key="8">
    <source>
        <dbReference type="PROSITE-ProRule" id="PRU01360"/>
    </source>
</evidence>
<dbReference type="Pfam" id="PF00593">
    <property type="entry name" value="TonB_dep_Rec_b-barrel"/>
    <property type="match status" value="1"/>
</dbReference>
<dbReference type="Pfam" id="PF07715">
    <property type="entry name" value="Plug"/>
    <property type="match status" value="1"/>
</dbReference>
<dbReference type="KEGG" id="sari:H5J25_14730"/>
<reference evidence="15" key="1">
    <citation type="submission" date="2020-09" db="EMBL/GenBank/DDBJ databases">
        <title>Sphingomonas sp., a new species isolated from pork steak.</title>
        <authorList>
            <person name="Heidler von Heilborn D."/>
        </authorList>
    </citation>
    <scope>NUCLEOTIDE SEQUENCE [LARGE SCALE GENOMIC DNA]</scope>
</reference>
<evidence type="ECO:0000256" key="3">
    <source>
        <dbReference type="ARBA" id="ARBA00022452"/>
    </source>
</evidence>
<feature type="domain" description="TonB-dependent receptor-like beta-barrel" evidence="12">
    <location>
        <begin position="419"/>
        <end position="909"/>
    </location>
</feature>
<protein>
    <submittedName>
        <fullName evidence="14">TonB-dependent receptor</fullName>
    </submittedName>
</protein>
<feature type="chain" id="PRO_5037124511" evidence="11">
    <location>
        <begin position="26"/>
        <end position="945"/>
    </location>
</feature>
<dbReference type="Gene3D" id="2.40.170.20">
    <property type="entry name" value="TonB-dependent receptor, beta-barrel domain"/>
    <property type="match status" value="1"/>
</dbReference>
<feature type="domain" description="TonB-dependent receptor plug" evidence="13">
    <location>
        <begin position="86"/>
        <end position="178"/>
    </location>
</feature>
<evidence type="ECO:0000256" key="5">
    <source>
        <dbReference type="ARBA" id="ARBA00023077"/>
    </source>
</evidence>
<dbReference type="Gene3D" id="2.170.130.10">
    <property type="entry name" value="TonB-dependent receptor, plug domain"/>
    <property type="match status" value="1"/>
</dbReference>
<dbReference type="PANTHER" id="PTHR40980:SF3">
    <property type="entry name" value="TONB-DEPENDENT RECEPTOR-LIKE BETA-BARREL DOMAIN-CONTAINING PROTEIN"/>
    <property type="match status" value="1"/>
</dbReference>
<dbReference type="InterPro" id="IPR039426">
    <property type="entry name" value="TonB-dep_rcpt-like"/>
</dbReference>
<comment type="subcellular location">
    <subcellularLocation>
        <location evidence="1 8">Cell outer membrane</location>
        <topology evidence="1 8">Multi-pass membrane protein</topology>
    </subcellularLocation>
</comment>
<evidence type="ECO:0000256" key="9">
    <source>
        <dbReference type="RuleBase" id="RU003357"/>
    </source>
</evidence>
<keyword evidence="11" id="KW-0732">Signal</keyword>
<evidence type="ECO:0000259" key="13">
    <source>
        <dbReference type="Pfam" id="PF07715"/>
    </source>
</evidence>
<dbReference type="Proteomes" id="UP000595894">
    <property type="component" value="Chromosome"/>
</dbReference>
<evidence type="ECO:0000313" key="15">
    <source>
        <dbReference type="Proteomes" id="UP000595894"/>
    </source>
</evidence>
<organism evidence="14 15">
    <name type="scientific">Sphingomonas aliaeris</name>
    <dbReference type="NCBI Taxonomy" id="2759526"/>
    <lineage>
        <taxon>Bacteria</taxon>
        <taxon>Pseudomonadati</taxon>
        <taxon>Pseudomonadota</taxon>
        <taxon>Alphaproteobacteria</taxon>
        <taxon>Sphingomonadales</taxon>
        <taxon>Sphingomonadaceae</taxon>
        <taxon>Sphingomonas</taxon>
    </lineage>
</organism>
<keyword evidence="15" id="KW-1185">Reference proteome</keyword>
<dbReference type="PANTHER" id="PTHR40980">
    <property type="entry name" value="PLUG DOMAIN-CONTAINING PROTEIN"/>
    <property type="match status" value="1"/>
</dbReference>
<accession>A0A974NTR2</accession>
<keyword evidence="2 8" id="KW-0813">Transport</keyword>
<evidence type="ECO:0000256" key="1">
    <source>
        <dbReference type="ARBA" id="ARBA00004571"/>
    </source>
</evidence>
<evidence type="ECO:0000256" key="2">
    <source>
        <dbReference type="ARBA" id="ARBA00022448"/>
    </source>
</evidence>
<dbReference type="SUPFAM" id="SSF56935">
    <property type="entry name" value="Porins"/>
    <property type="match status" value="1"/>
</dbReference>
<keyword evidence="7 8" id="KW-0998">Cell outer membrane</keyword>
<dbReference type="GO" id="GO:0009279">
    <property type="term" value="C:cell outer membrane"/>
    <property type="evidence" value="ECO:0007669"/>
    <property type="project" value="UniProtKB-SubCell"/>
</dbReference>
<dbReference type="NCBIfam" id="TIGR01782">
    <property type="entry name" value="TonB-Xanth-Caul"/>
    <property type="match status" value="1"/>
</dbReference>
<sequence>MITKAVLGTSVAALALIVGLSPAAAQSNPATDAQDAPKPDAPSDQSVSPASPDASVQETPAESGDIVVTGFRRSLQSAQTIKRLSDGIVDAVVAEDIGKLPDTFASSALQRVAGVAVTRGGGESAGVTVRGLPDLTTTYNGRQIFTAEGRYVQIQDFPAGTVAALEVYKSGLAPQIEGGIAGAINVRGRKPFDFNGFELSGSLNGVLSQQSEKIVPNGNVLISNRWNTGIGEMGLLLNASYVGINFMDSTREQSLVIGTTDANNAPGAAGLRFPDAQGNFLGYGARYRPSANAAFQWKPTPELEIYADGLYQGFRSKDYNRWMFIPIFGGLQFSNVTTIPGTNQIASATVTNAVRPDGYTGSFNGKTDTYQAGGGAIWKRDRLQISADVAYTDSTYTADLVNVDYAMRSSPVRNVVFDAPGDGGPTQTFVNFNIADPSNFVARGLYQELLVVSGQDWQARTDLRYDLDLGFLKRIEVGVRYSDRKASRDFGNLYNNVAVPGTATTPPIFFEDQQILLSSLPGADVRATLPGFTYNDLQPNKTFAALTRDSIRDNLPALRARFLVPEGRPPYNPGDNFRANEKSYSAYAQLKYGFDLGDVVIDGVAGLRAIKTKTDISSFGFANGALTPITRDNNYTDYLPNVSARIAFNDKLQLRLAYTQTRTRPSFFDLRPNLSIGQPVDPAALPAGDPCRDAANANTEDCIRRLSTPANGGNPNLKPLTSNNYDASLEYYFSRTGSVTGAIFRHDAQGFVATVDNYYTDPQFGRLRAFQPVNLGNTRLQGAEVTFTSFLDIDSLPDWAKGFGIQANGTFIDAKGDLQPNFAATLNNRQQAFPGVSKWAYNVVALYEKPMFSARLAYNYRSKFVNYYSLEPLDPIAHPVIEKGRGQLDFSTSVTPVPNITVAFDIINLLGNPLQRSRQYDTGDKFSRQIVYLERAYSLGVRFRF</sequence>
<keyword evidence="6 8" id="KW-0472">Membrane</keyword>
<dbReference type="InterPro" id="IPR012910">
    <property type="entry name" value="Plug_dom"/>
</dbReference>
<dbReference type="AlphaFoldDB" id="A0A974NTR2"/>
<proteinExistence type="inferred from homology"/>
<evidence type="ECO:0000313" key="14">
    <source>
        <dbReference type="EMBL" id="QQV76672.1"/>
    </source>
</evidence>
<dbReference type="EMBL" id="CP061035">
    <property type="protein sequence ID" value="QQV76672.1"/>
    <property type="molecule type" value="Genomic_DNA"/>
</dbReference>
<keyword evidence="5 9" id="KW-0798">TonB box</keyword>
<gene>
    <name evidence="14" type="ORF">H5J25_14730</name>
</gene>
<evidence type="ECO:0000256" key="4">
    <source>
        <dbReference type="ARBA" id="ARBA00022692"/>
    </source>
</evidence>
<keyword evidence="4 8" id="KW-0812">Transmembrane</keyword>
<dbReference type="InterPro" id="IPR036942">
    <property type="entry name" value="Beta-barrel_TonB_sf"/>
</dbReference>
<dbReference type="PROSITE" id="PS52016">
    <property type="entry name" value="TONB_DEPENDENT_REC_3"/>
    <property type="match status" value="1"/>
</dbReference>